<feature type="compositionally biased region" description="Basic residues" evidence="2">
    <location>
        <begin position="468"/>
        <end position="477"/>
    </location>
</feature>
<keyword evidence="5" id="KW-1185">Reference proteome</keyword>
<feature type="domain" description="CCHC-type" evidence="3">
    <location>
        <begin position="38"/>
        <end position="52"/>
    </location>
</feature>
<dbReference type="GO" id="GO:0008270">
    <property type="term" value="F:zinc ion binding"/>
    <property type="evidence" value="ECO:0007669"/>
    <property type="project" value="UniProtKB-KW"/>
</dbReference>
<dbReference type="EMBL" id="JAUUTY010000003">
    <property type="protein sequence ID" value="KAK1667425.1"/>
    <property type="molecule type" value="Genomic_DNA"/>
</dbReference>
<evidence type="ECO:0000313" key="5">
    <source>
        <dbReference type="Proteomes" id="UP001231189"/>
    </source>
</evidence>
<feature type="region of interest" description="Disordered" evidence="2">
    <location>
        <begin position="14"/>
        <end position="35"/>
    </location>
</feature>
<reference evidence="4" key="1">
    <citation type="submission" date="2023-07" db="EMBL/GenBank/DDBJ databases">
        <title>A chromosome-level genome assembly of Lolium multiflorum.</title>
        <authorList>
            <person name="Chen Y."/>
            <person name="Copetti D."/>
            <person name="Kolliker R."/>
            <person name="Studer B."/>
        </authorList>
    </citation>
    <scope>NUCLEOTIDE SEQUENCE</scope>
    <source>
        <strain evidence="4">02402/16</strain>
        <tissue evidence="4">Leaf</tissue>
    </source>
</reference>
<name>A0AAD8T1D0_LOLMU</name>
<evidence type="ECO:0000313" key="4">
    <source>
        <dbReference type="EMBL" id="KAK1667425.1"/>
    </source>
</evidence>
<feature type="region of interest" description="Disordered" evidence="2">
    <location>
        <begin position="242"/>
        <end position="279"/>
    </location>
</feature>
<keyword evidence="1" id="KW-0479">Metal-binding</keyword>
<feature type="region of interest" description="Disordered" evidence="2">
    <location>
        <begin position="60"/>
        <end position="91"/>
    </location>
</feature>
<sequence>MTFHAKTFWVDPSKAKEDNIKRNNSSGFKSLGPRSRSCYNCGDKNHFIAECPYAHRETRGGRLIPKDKSKDSKAPNKKFYNKSNKNKRPSRIMLMTKEEYSSDDNECSSDEEDTSKEVAAIVTTNIPSSSLFESPNENHHIKNAHCFMARSSLDTSIVLSTQEEYTSGDDDDEEDETSNGLVALASLSTKSSSPIESPMKIFTWRKKVASWLNLPRLKDELAKASSPQSKLSLDDLLSKQRSNDGKEGLGFNAKAKNANKKKAKPAQEKKKVITNGDAPKGKTINGLVRRFGSLTASTRWLLRRPAIPGGNIIASAASTSASPPLPQLRARSCSQALPKSGAGLTTASSCIMQEVMTTGNDAADKTTRIRGPALERNKDAGASASGAKAPPPPEVRAKLSTPLTPGADPTTIEKDLEEHRQLLLKQTEELAAAKRQWEISQREFNRAHGLTPAGDNPSQPARSAERRRPGRRDRPGRRCIAGSIYGATHLQHPDKNMLAAGAAEEPPPRRRRVTPPDERVGKLRRPTAKRGPQDTAESTSLAPSRRADSRNTHASSSRTSRPPSGNSGRSRPPSSRHDDEEYEYERPSTIKHRAAPEASGPRQPARSRLGPRVEPADAEIASTGWSNPASRRKKGQPAPSASGRGSSTSP</sequence>
<feature type="compositionally biased region" description="Basic residues" evidence="2">
    <location>
        <begin position="75"/>
        <end position="90"/>
    </location>
</feature>
<evidence type="ECO:0000259" key="3">
    <source>
        <dbReference type="PROSITE" id="PS50158"/>
    </source>
</evidence>
<organism evidence="4 5">
    <name type="scientific">Lolium multiflorum</name>
    <name type="common">Italian ryegrass</name>
    <name type="synonym">Lolium perenne subsp. multiflorum</name>
    <dbReference type="NCBI Taxonomy" id="4521"/>
    <lineage>
        <taxon>Eukaryota</taxon>
        <taxon>Viridiplantae</taxon>
        <taxon>Streptophyta</taxon>
        <taxon>Embryophyta</taxon>
        <taxon>Tracheophyta</taxon>
        <taxon>Spermatophyta</taxon>
        <taxon>Magnoliopsida</taxon>
        <taxon>Liliopsida</taxon>
        <taxon>Poales</taxon>
        <taxon>Poaceae</taxon>
        <taxon>BOP clade</taxon>
        <taxon>Pooideae</taxon>
        <taxon>Poodae</taxon>
        <taxon>Poeae</taxon>
        <taxon>Poeae Chloroplast Group 2 (Poeae type)</taxon>
        <taxon>Loliodinae</taxon>
        <taxon>Loliinae</taxon>
        <taxon>Lolium</taxon>
    </lineage>
</organism>
<comment type="caution">
    <text evidence="4">The sequence shown here is derived from an EMBL/GenBank/DDBJ whole genome shotgun (WGS) entry which is preliminary data.</text>
</comment>
<dbReference type="InterPro" id="IPR001878">
    <property type="entry name" value="Znf_CCHC"/>
</dbReference>
<keyword evidence="1" id="KW-0862">Zinc</keyword>
<dbReference type="AlphaFoldDB" id="A0AAD8T1D0"/>
<evidence type="ECO:0000256" key="2">
    <source>
        <dbReference type="SAM" id="MobiDB-lite"/>
    </source>
</evidence>
<gene>
    <name evidence="4" type="ORF">QYE76_055584</name>
</gene>
<accession>A0AAD8T1D0</accession>
<dbReference type="InterPro" id="IPR036875">
    <property type="entry name" value="Znf_CCHC_sf"/>
</dbReference>
<feature type="compositionally biased region" description="Basic and acidic residues" evidence="2">
    <location>
        <begin position="60"/>
        <end position="74"/>
    </location>
</feature>
<feature type="compositionally biased region" description="Basic and acidic residues" evidence="2">
    <location>
        <begin position="575"/>
        <end position="588"/>
    </location>
</feature>
<feature type="compositionally biased region" description="Low complexity" evidence="2">
    <location>
        <begin position="555"/>
        <end position="573"/>
    </location>
</feature>
<dbReference type="PROSITE" id="PS50158">
    <property type="entry name" value="ZF_CCHC"/>
    <property type="match status" value="1"/>
</dbReference>
<protein>
    <recommendedName>
        <fullName evidence="3">CCHC-type domain-containing protein</fullName>
    </recommendedName>
</protein>
<feature type="region of interest" description="Disordered" evidence="2">
    <location>
        <begin position="445"/>
        <end position="650"/>
    </location>
</feature>
<dbReference type="Proteomes" id="UP001231189">
    <property type="component" value="Unassembled WGS sequence"/>
</dbReference>
<dbReference type="Pfam" id="PF00098">
    <property type="entry name" value="zf-CCHC"/>
    <property type="match status" value="1"/>
</dbReference>
<feature type="region of interest" description="Disordered" evidence="2">
    <location>
        <begin position="361"/>
        <end position="411"/>
    </location>
</feature>
<evidence type="ECO:0000256" key="1">
    <source>
        <dbReference type="PROSITE-ProRule" id="PRU00047"/>
    </source>
</evidence>
<keyword evidence="1" id="KW-0863">Zinc-finger</keyword>
<feature type="compositionally biased region" description="Basic and acidic residues" evidence="2">
    <location>
        <begin position="362"/>
        <end position="379"/>
    </location>
</feature>
<proteinExistence type="predicted"/>
<dbReference type="SUPFAM" id="SSF57756">
    <property type="entry name" value="Retrovirus zinc finger-like domains"/>
    <property type="match status" value="1"/>
</dbReference>
<dbReference type="GO" id="GO:0003676">
    <property type="term" value="F:nucleic acid binding"/>
    <property type="evidence" value="ECO:0007669"/>
    <property type="project" value="InterPro"/>
</dbReference>